<dbReference type="GO" id="GO:1990904">
    <property type="term" value="C:ribonucleoprotein complex"/>
    <property type="evidence" value="ECO:0007669"/>
    <property type="project" value="UniProtKB-KW"/>
</dbReference>
<dbReference type="InterPro" id="IPR005813">
    <property type="entry name" value="Ribosomal_bL20"/>
</dbReference>
<dbReference type="AlphaFoldDB" id="A0A191T6L9"/>
<keyword evidence="8" id="KW-0150">Chloroplast</keyword>
<dbReference type="GO" id="GO:0006412">
    <property type="term" value="P:translation"/>
    <property type="evidence" value="ECO:0007669"/>
    <property type="project" value="InterPro"/>
</dbReference>
<dbReference type="GO" id="GO:0019843">
    <property type="term" value="F:rRNA binding"/>
    <property type="evidence" value="ECO:0007669"/>
    <property type="project" value="UniProtKB-UniRule"/>
</dbReference>
<gene>
    <name evidence="5 8" type="primary">rpl20</name>
</gene>
<keyword evidence="3 5" id="KW-0687">Ribonucleoprotein</keyword>
<dbReference type="HAMAP" id="MF_00382">
    <property type="entry name" value="Ribosomal_bL20"/>
    <property type="match status" value="1"/>
</dbReference>
<comment type="similarity">
    <text evidence="1 5 6">Belongs to the bacterial ribosomal protein bL20 family.</text>
</comment>
<evidence type="ECO:0000256" key="7">
    <source>
        <dbReference type="RuleBase" id="RU004311"/>
    </source>
</evidence>
<dbReference type="InterPro" id="IPR035566">
    <property type="entry name" value="Ribosomal_protein_bL20_C"/>
</dbReference>
<evidence type="ECO:0000256" key="5">
    <source>
        <dbReference type="HAMAP-Rule" id="MF_00382"/>
    </source>
</evidence>
<dbReference type="SUPFAM" id="SSF74731">
    <property type="entry name" value="Ribosomal protein L20"/>
    <property type="match status" value="1"/>
</dbReference>
<dbReference type="PRINTS" id="PR00062">
    <property type="entry name" value="RIBOSOMALL20"/>
</dbReference>
<evidence type="ECO:0000256" key="3">
    <source>
        <dbReference type="ARBA" id="ARBA00023274"/>
    </source>
</evidence>
<organism evidence="8">
    <name type="scientific">Klebsormidium sp. SAG 51.86</name>
    <dbReference type="NCBI Taxonomy" id="1856625"/>
    <lineage>
        <taxon>Eukaryota</taxon>
        <taxon>Viridiplantae</taxon>
        <taxon>Streptophyta</taxon>
        <taxon>Klebsormidiophyceae</taxon>
        <taxon>Klebsormidiales</taxon>
        <taxon>Klebsormidiaceae</taxon>
        <taxon>Klebsormidium</taxon>
    </lineage>
</organism>
<comment type="subcellular location">
    <subcellularLocation>
        <location evidence="5">Plastid</location>
        <location evidence="5">Chloroplast</location>
    </subcellularLocation>
</comment>
<geneLocation type="chloroplast" evidence="8"/>
<dbReference type="NCBIfam" id="TIGR01032">
    <property type="entry name" value="rplT_bact"/>
    <property type="match status" value="1"/>
</dbReference>
<protein>
    <recommendedName>
        <fullName evidence="4 5">Large ribosomal subunit protein bL20c</fullName>
    </recommendedName>
</protein>
<dbReference type="Gene3D" id="1.10.1900.20">
    <property type="entry name" value="Ribosomal protein L20"/>
    <property type="match status" value="1"/>
</dbReference>
<dbReference type="EMBL" id="KU646497">
    <property type="protein sequence ID" value="ANI26051.1"/>
    <property type="molecule type" value="Genomic_DNA"/>
</dbReference>
<dbReference type="GO" id="GO:0000027">
    <property type="term" value="P:ribosomal large subunit assembly"/>
    <property type="evidence" value="ECO:0007669"/>
    <property type="project" value="UniProtKB-UniRule"/>
</dbReference>
<sequence length="136" mass="15692">MHSSPHLNKINLLMTRIKRGYVAKRRRNRTLALTKGFRGSQSTLFRTASQRATKALEYSHRDQGRRKRDLRRLWIVRLNAAMAHEGYRYSLAIHRLRKMGIALDRRSLAQMGVCDPEAFSALLSFTLQAPSLLVES</sequence>
<evidence type="ECO:0000256" key="6">
    <source>
        <dbReference type="RuleBase" id="RU000561"/>
    </source>
</evidence>
<dbReference type="Pfam" id="PF00453">
    <property type="entry name" value="Ribosomal_L20"/>
    <property type="match status" value="1"/>
</dbReference>
<dbReference type="PANTHER" id="PTHR10986">
    <property type="entry name" value="39S RIBOSOMAL PROTEIN L20"/>
    <property type="match status" value="1"/>
</dbReference>
<keyword evidence="8" id="KW-0934">Plastid</keyword>
<reference evidence="8" key="1">
    <citation type="journal article" date="2016" name="Front. Plant Sci.">
        <title>Comparative Chloroplast Genome Analyses of Streptophyte Green Algae Uncover Major Structural Alterations in the Klebsormidiophyceae, Coleochaetophyceae and Zygnematophyceae.</title>
        <authorList>
            <person name="Lemieux C."/>
            <person name="Otis C."/>
            <person name="Turmel M."/>
        </authorList>
    </citation>
    <scope>NUCLEOTIDE SEQUENCE</scope>
</reference>
<name>A0A191T6L9_9VIRI</name>
<comment type="function">
    <text evidence="5 7">Binds directly to 23S ribosomal RNA and is necessary for the in vitro assembly process of the 50S ribosomal subunit. It is not involved in the protein synthesizing functions of that subunit.</text>
</comment>
<keyword evidence="5 7" id="KW-0699">rRNA-binding</keyword>
<dbReference type="GO" id="GO:0003735">
    <property type="term" value="F:structural constituent of ribosome"/>
    <property type="evidence" value="ECO:0007669"/>
    <property type="project" value="InterPro"/>
</dbReference>
<accession>A0A191T6L9</accession>
<dbReference type="CDD" id="cd07026">
    <property type="entry name" value="Ribosomal_L20"/>
    <property type="match status" value="1"/>
</dbReference>
<dbReference type="GO" id="GO:0009507">
    <property type="term" value="C:chloroplast"/>
    <property type="evidence" value="ECO:0007669"/>
    <property type="project" value="UniProtKB-SubCell"/>
</dbReference>
<dbReference type="Gene3D" id="6.10.160.10">
    <property type="match status" value="1"/>
</dbReference>
<evidence type="ECO:0000313" key="8">
    <source>
        <dbReference type="EMBL" id="ANI26051.1"/>
    </source>
</evidence>
<evidence type="ECO:0000256" key="1">
    <source>
        <dbReference type="ARBA" id="ARBA00007698"/>
    </source>
</evidence>
<keyword evidence="5 7" id="KW-0694">RNA-binding</keyword>
<evidence type="ECO:0000256" key="4">
    <source>
        <dbReference type="ARBA" id="ARBA00035295"/>
    </source>
</evidence>
<proteinExistence type="inferred from homology"/>
<dbReference type="GO" id="GO:0005840">
    <property type="term" value="C:ribosome"/>
    <property type="evidence" value="ECO:0007669"/>
    <property type="project" value="UniProtKB-KW"/>
</dbReference>
<evidence type="ECO:0000256" key="2">
    <source>
        <dbReference type="ARBA" id="ARBA00022980"/>
    </source>
</evidence>
<keyword evidence="2 5" id="KW-0689">Ribosomal protein</keyword>